<dbReference type="EMBL" id="JAQNWR010000014">
    <property type="protein sequence ID" value="MDC2409881.1"/>
    <property type="molecule type" value="Genomic_DNA"/>
</dbReference>
<dbReference type="EMBL" id="JAQQPO010000010">
    <property type="protein sequence ID" value="MDC7958548.1"/>
    <property type="molecule type" value="Genomic_DNA"/>
</dbReference>
<evidence type="ECO:0000313" key="8">
    <source>
        <dbReference type="Proteomes" id="UP000283329"/>
    </source>
</evidence>
<dbReference type="FunFam" id="2.60.120.1440:FF:000001">
    <property type="entry name" value="Putative anti-sigma factor"/>
    <property type="match status" value="1"/>
</dbReference>
<sequence length="360" mass="41438">MEGKKANIHQVIRKVILHVRKQERNVSTTELDESWRLIEKQIHATKKKKLHQRLLYAATYSSVAAILLCMFWLGKQFISYYHADDSALVDFALKMQAAPLQEDILLLIPGEKNIEVSDTDANIIYSQNGLVVVNSDTVNQIQPQKKKPEFNQLITPKGKRTQLTLPDGTHLWVNSGTRVIYPTHFERDQREIYVEGEVFLDVRRNEKAPFIVRTKDFQVQVLGTSFNISAYSSEKTSSVVLVEGSVNIKSHNQQQVKLAPGQLVNIHSDQLDTPQNVDVEPYICWIKNILMYTDDSLDKVFRKLNLYYGKEFVLDTEVERMQVSGKLDLKDKLEDVLHTISYSAPIEYKEVGDKIYVRKK</sequence>
<evidence type="ECO:0000313" key="7">
    <source>
        <dbReference type="EMBL" id="RHH52551.1"/>
    </source>
</evidence>
<dbReference type="EMBL" id="QRJR01000001">
    <property type="protein sequence ID" value="RHH52551.1"/>
    <property type="molecule type" value="Genomic_DNA"/>
</dbReference>
<comment type="caution">
    <text evidence="7">The sequence shown here is derived from an EMBL/GenBank/DDBJ whole genome shotgun (WGS) entry which is preliminary data.</text>
</comment>
<keyword evidence="1" id="KW-0812">Transmembrane</keyword>
<evidence type="ECO:0000256" key="1">
    <source>
        <dbReference type="SAM" id="Phobius"/>
    </source>
</evidence>
<organism evidence="7 8">
    <name type="scientific">Bacteroides ovatus</name>
    <dbReference type="NCBI Taxonomy" id="28116"/>
    <lineage>
        <taxon>Bacteria</taxon>
        <taxon>Pseudomonadati</taxon>
        <taxon>Bacteroidota</taxon>
        <taxon>Bacteroidia</taxon>
        <taxon>Bacteroidales</taxon>
        <taxon>Bacteroidaceae</taxon>
        <taxon>Bacteroides</taxon>
    </lineage>
</organism>
<dbReference type="Proteomes" id="UP001214017">
    <property type="component" value="Unassembled WGS sequence"/>
</dbReference>
<dbReference type="AlphaFoldDB" id="A0A1Y4PVE8"/>
<evidence type="ECO:0000313" key="9">
    <source>
        <dbReference type="Proteomes" id="UP000460135"/>
    </source>
</evidence>
<accession>A0A1Y4PVE8</accession>
<evidence type="ECO:0000313" key="6">
    <source>
        <dbReference type="EMBL" id="MDC7958548.1"/>
    </source>
</evidence>
<evidence type="ECO:0000259" key="3">
    <source>
        <dbReference type="Pfam" id="PF16344"/>
    </source>
</evidence>
<dbReference type="Proteomes" id="UP001215078">
    <property type="component" value="Unassembled WGS sequence"/>
</dbReference>
<dbReference type="Gene3D" id="3.55.50.30">
    <property type="match status" value="1"/>
</dbReference>
<gene>
    <name evidence="7" type="ORF">DW206_00520</name>
    <name evidence="4" type="ORF">F3F51_14510</name>
    <name evidence="5" type="ORF">PO240_18595</name>
    <name evidence="6" type="ORF">PQ628_10030</name>
</gene>
<dbReference type="KEGG" id="boa:Bovatus_02662"/>
<proteinExistence type="predicted"/>
<reference evidence="4 9" key="2">
    <citation type="journal article" date="2019" name="Nat. Med.">
        <title>A library of human gut bacterial isolates paired with longitudinal multiomics data enables mechanistic microbiome research.</title>
        <authorList>
            <person name="Poyet M."/>
            <person name="Groussin M."/>
            <person name="Gibbons S.M."/>
            <person name="Avila-Pacheco J."/>
            <person name="Jiang X."/>
            <person name="Kearney S.M."/>
            <person name="Perrotta A.R."/>
            <person name="Berdy B."/>
            <person name="Zhao S."/>
            <person name="Lieberman T.D."/>
            <person name="Swanson P.K."/>
            <person name="Smith M."/>
            <person name="Roesemann S."/>
            <person name="Alexander J.E."/>
            <person name="Rich S.A."/>
            <person name="Livny J."/>
            <person name="Vlamakis H."/>
            <person name="Clish C."/>
            <person name="Bullock K."/>
            <person name="Deik A."/>
            <person name="Scott J."/>
            <person name="Pierce K.A."/>
            <person name="Xavier R.J."/>
            <person name="Alm E.J."/>
        </authorList>
    </citation>
    <scope>NUCLEOTIDE SEQUENCE [LARGE SCALE GENOMIC DNA]</scope>
    <source>
        <strain evidence="4 9">BIOML-A183</strain>
    </source>
</reference>
<dbReference type="Pfam" id="PF04773">
    <property type="entry name" value="FecR"/>
    <property type="match status" value="1"/>
</dbReference>
<dbReference type="GO" id="GO:0016989">
    <property type="term" value="F:sigma factor antagonist activity"/>
    <property type="evidence" value="ECO:0007669"/>
    <property type="project" value="TreeGrafter"/>
</dbReference>
<reference evidence="5" key="3">
    <citation type="submission" date="2022-10" db="EMBL/GenBank/DDBJ databases">
        <title>Human gut microbiome strain richness.</title>
        <authorList>
            <person name="Chen-Liaw A."/>
        </authorList>
    </citation>
    <scope>NUCLEOTIDE SEQUENCE</scope>
    <source>
        <strain evidence="5">F7_m1001271B151109d0_201107</strain>
        <strain evidence="6">RTP21484st1_H8_RTP21484_190118</strain>
    </source>
</reference>
<dbReference type="InterPro" id="IPR012373">
    <property type="entry name" value="Ferrdict_sens_TM"/>
</dbReference>
<dbReference type="InterPro" id="IPR032508">
    <property type="entry name" value="FecR_C"/>
</dbReference>
<feature type="domain" description="Protein FecR C-terminal" evidence="3">
    <location>
        <begin position="290"/>
        <end position="357"/>
    </location>
</feature>
<evidence type="ECO:0000259" key="2">
    <source>
        <dbReference type="Pfam" id="PF04773"/>
    </source>
</evidence>
<feature type="transmembrane region" description="Helical" evidence="1">
    <location>
        <begin position="54"/>
        <end position="73"/>
    </location>
</feature>
<dbReference type="PANTHER" id="PTHR30273">
    <property type="entry name" value="PERIPLASMIC SIGNAL SENSOR AND SIGMA FACTOR ACTIVATOR FECR-RELATED"/>
    <property type="match status" value="1"/>
</dbReference>
<keyword evidence="1" id="KW-0472">Membrane</keyword>
<evidence type="ECO:0000313" key="5">
    <source>
        <dbReference type="EMBL" id="MDC2409881.1"/>
    </source>
</evidence>
<dbReference type="RefSeq" id="WP_004296223.1">
    <property type="nucleotide sequence ID" value="NZ_BAABYJ010000001.1"/>
</dbReference>
<feature type="domain" description="FecR protein" evidence="2">
    <location>
        <begin position="153"/>
        <end position="247"/>
    </location>
</feature>
<reference evidence="7 8" key="1">
    <citation type="submission" date="2018-08" db="EMBL/GenBank/DDBJ databases">
        <title>A genome reference for cultivated species of the human gut microbiota.</title>
        <authorList>
            <person name="Zou Y."/>
            <person name="Xue W."/>
            <person name="Luo G."/>
        </authorList>
    </citation>
    <scope>NUCLEOTIDE SEQUENCE [LARGE SCALE GENOMIC DNA]</scope>
    <source>
        <strain evidence="7 8">AM17-48</strain>
    </source>
</reference>
<dbReference type="Pfam" id="PF16344">
    <property type="entry name" value="FecR_C"/>
    <property type="match status" value="1"/>
</dbReference>
<dbReference type="Gene3D" id="2.60.120.1440">
    <property type="match status" value="1"/>
</dbReference>
<name>A0A1Y4PVE8_BACOV</name>
<dbReference type="GeneID" id="29454647"/>
<protein>
    <submittedName>
        <fullName evidence="7">FecR family protein</fullName>
    </submittedName>
</protein>
<dbReference type="Proteomes" id="UP000283329">
    <property type="component" value="Unassembled WGS sequence"/>
</dbReference>
<dbReference type="EMBL" id="VWLX01000010">
    <property type="protein sequence ID" value="KAA3803824.1"/>
    <property type="molecule type" value="Genomic_DNA"/>
</dbReference>
<evidence type="ECO:0000313" key="4">
    <source>
        <dbReference type="EMBL" id="KAA3803824.1"/>
    </source>
</evidence>
<keyword evidence="1" id="KW-1133">Transmembrane helix</keyword>
<dbReference type="Proteomes" id="UP000460135">
    <property type="component" value="Unassembled WGS sequence"/>
</dbReference>
<dbReference type="PANTHER" id="PTHR30273:SF2">
    <property type="entry name" value="PROTEIN FECR"/>
    <property type="match status" value="1"/>
</dbReference>
<dbReference type="InterPro" id="IPR006860">
    <property type="entry name" value="FecR"/>
</dbReference>